<sequence>MSFGFVYERLGSPLGLYLQLKGVQNVVKCVGKRCLPNESATQIHTWLLIDGKMIVDITPDQFRDCDSEIIVGEVSVFHSTFPDIVWRDVSVGNLKRPGRIHYDNFYRAVIASLEVG</sequence>
<keyword evidence="2" id="KW-1185">Reference proteome</keyword>
<organism evidence="1 2">
    <name type="scientific">Cellvibrio polysaccharolyticus</name>
    <dbReference type="NCBI Taxonomy" id="2082724"/>
    <lineage>
        <taxon>Bacteria</taxon>
        <taxon>Pseudomonadati</taxon>
        <taxon>Pseudomonadota</taxon>
        <taxon>Gammaproteobacteria</taxon>
        <taxon>Cellvibrionales</taxon>
        <taxon>Cellvibrionaceae</taxon>
        <taxon>Cellvibrio</taxon>
    </lineage>
</organism>
<name>A0A928V7M6_9GAMM</name>
<dbReference type="Proteomes" id="UP000652567">
    <property type="component" value="Unassembled WGS sequence"/>
</dbReference>
<comment type="caution">
    <text evidence="1">The sequence shown here is derived from an EMBL/GenBank/DDBJ whole genome shotgun (WGS) entry which is preliminary data.</text>
</comment>
<dbReference type="EMBL" id="PRDL01000001">
    <property type="protein sequence ID" value="MBE8718172.1"/>
    <property type="molecule type" value="Genomic_DNA"/>
</dbReference>
<evidence type="ECO:0000313" key="2">
    <source>
        <dbReference type="Proteomes" id="UP000652567"/>
    </source>
</evidence>
<reference evidence="1" key="1">
    <citation type="submission" date="2018-07" db="EMBL/GenBank/DDBJ databases">
        <title>Genome assembly of strain Ka43.</title>
        <authorList>
            <person name="Kukolya J."/>
            <person name="Nagy I."/>
            <person name="Horvath B."/>
            <person name="Toth A."/>
        </authorList>
    </citation>
    <scope>NUCLEOTIDE SEQUENCE</scope>
    <source>
        <strain evidence="1">KB43</strain>
    </source>
</reference>
<dbReference type="AlphaFoldDB" id="A0A928V7M6"/>
<protein>
    <submittedName>
        <fullName evidence="1">Uncharacterized protein</fullName>
    </submittedName>
</protein>
<gene>
    <name evidence="1" type="ORF">C4F51_13340</name>
</gene>
<accession>A0A928V7M6</accession>
<proteinExistence type="predicted"/>
<evidence type="ECO:0000313" key="1">
    <source>
        <dbReference type="EMBL" id="MBE8718172.1"/>
    </source>
</evidence>